<gene>
    <name evidence="3" type="ORF">B0A48_09384</name>
</gene>
<dbReference type="Gene3D" id="3.60.110.10">
    <property type="entry name" value="Carbon-nitrogen hydrolase"/>
    <property type="match status" value="1"/>
</dbReference>
<dbReference type="GO" id="GO:0008418">
    <property type="term" value="F:protein-N-terminal asparagine amidohydrolase activity"/>
    <property type="evidence" value="ECO:0007669"/>
    <property type="project" value="InterPro"/>
</dbReference>
<evidence type="ECO:0000313" key="4">
    <source>
        <dbReference type="Proteomes" id="UP000192596"/>
    </source>
</evidence>
<dbReference type="OrthoDB" id="201515at2759"/>
<dbReference type="PROSITE" id="PS50263">
    <property type="entry name" value="CN_HYDROLASE"/>
    <property type="match status" value="1"/>
</dbReference>
<dbReference type="EMBL" id="NAJO01000021">
    <property type="protein sequence ID" value="OQO04462.1"/>
    <property type="molecule type" value="Genomic_DNA"/>
</dbReference>
<accession>A0A1V8SZY5</accession>
<dbReference type="STRING" id="1507870.A0A1V8SZY5"/>
<dbReference type="SUPFAM" id="SSF56317">
    <property type="entry name" value="Carbon-nitrogen hydrolase"/>
    <property type="match status" value="1"/>
</dbReference>
<evidence type="ECO:0000259" key="2">
    <source>
        <dbReference type="PROSITE" id="PS50835"/>
    </source>
</evidence>
<proteinExistence type="predicted"/>
<dbReference type="GO" id="GO:0070773">
    <property type="term" value="F:protein-N-terminal glutamine amidohydrolase activity"/>
    <property type="evidence" value="ECO:0007669"/>
    <property type="project" value="InterPro"/>
</dbReference>
<dbReference type="PROSITE" id="PS50835">
    <property type="entry name" value="IG_LIKE"/>
    <property type="match status" value="1"/>
</dbReference>
<dbReference type="PANTHER" id="PTHR11750">
    <property type="entry name" value="PROTEIN N-TERMINAL AMIDASE"/>
    <property type="match status" value="1"/>
</dbReference>
<protein>
    <recommendedName>
        <fullName evidence="5">CN hydrolase domain-containing protein</fullName>
    </recommendedName>
</protein>
<dbReference type="AlphaFoldDB" id="A0A1V8SZY5"/>
<dbReference type="InterPro" id="IPR036526">
    <property type="entry name" value="C-N_Hydrolase_sf"/>
</dbReference>
<organism evidence="3 4">
    <name type="scientific">Cryoendolithus antarcticus</name>
    <dbReference type="NCBI Taxonomy" id="1507870"/>
    <lineage>
        <taxon>Eukaryota</taxon>
        <taxon>Fungi</taxon>
        <taxon>Dikarya</taxon>
        <taxon>Ascomycota</taxon>
        <taxon>Pezizomycotina</taxon>
        <taxon>Dothideomycetes</taxon>
        <taxon>Dothideomycetidae</taxon>
        <taxon>Cladosporiales</taxon>
        <taxon>Cladosporiaceae</taxon>
        <taxon>Cryoendolithus</taxon>
    </lineage>
</organism>
<feature type="domain" description="CN hydrolase" evidence="1">
    <location>
        <begin position="1"/>
        <end position="302"/>
    </location>
</feature>
<evidence type="ECO:0000313" key="3">
    <source>
        <dbReference type="EMBL" id="OQO04462.1"/>
    </source>
</evidence>
<dbReference type="InterPro" id="IPR007110">
    <property type="entry name" value="Ig-like_dom"/>
</dbReference>
<dbReference type="InterPro" id="IPR039703">
    <property type="entry name" value="Nta1"/>
</dbReference>
<dbReference type="Proteomes" id="UP000192596">
    <property type="component" value="Unassembled WGS sequence"/>
</dbReference>
<dbReference type="GO" id="GO:0030163">
    <property type="term" value="P:protein catabolic process"/>
    <property type="evidence" value="ECO:0007669"/>
    <property type="project" value="TreeGrafter"/>
</dbReference>
<feature type="domain" description="Ig-like" evidence="2">
    <location>
        <begin position="51"/>
        <end position="120"/>
    </location>
</feature>
<keyword evidence="4" id="KW-1185">Reference proteome</keyword>
<comment type="caution">
    <text evidence="3">The sequence shown here is derived from an EMBL/GenBank/DDBJ whole genome shotgun (WGS) entry which is preliminary data.</text>
</comment>
<sequence>MKIAVLQLDSKIRDPERNIATADALLASNPPPRDLDLLVLPELAFTGYNFPSAEAIAPYLEPTTAGRTTQWAIATAKRLRCHVSVGYPEISSEWTTPEASTTHYNYNTTVTVSPTGEIICHYRKSFLYYTDESWASEGPAGFFTTQIDGLGKTCFGICMDINPYQFTAPWDACEFATHAVTSGAELVVLSMAWLTHVPIEEMLAKPKDQEPGTIGYWVERFGPVIEATRTGKDVIVVFANRIGVEKNEVNCLTTKLGQVIPLGDSVCYAGSSCVMRFTEEGVIIYDMLGGAEEGLLVVDTDEPPKYRMALRPRPEDVNDAEQTFDDLA</sequence>
<reference evidence="4" key="1">
    <citation type="submission" date="2017-03" db="EMBL/GenBank/DDBJ databases">
        <title>Genomes of endolithic fungi from Antarctica.</title>
        <authorList>
            <person name="Coleine C."/>
            <person name="Masonjones S."/>
            <person name="Stajich J.E."/>
        </authorList>
    </citation>
    <scope>NUCLEOTIDE SEQUENCE [LARGE SCALE GENOMIC DNA]</scope>
    <source>
        <strain evidence="4">CCFEE 5527</strain>
    </source>
</reference>
<dbReference type="PANTHER" id="PTHR11750:SF26">
    <property type="entry name" value="PROTEIN N-TERMINAL AMIDASE"/>
    <property type="match status" value="1"/>
</dbReference>
<name>A0A1V8SZY5_9PEZI</name>
<dbReference type="InParanoid" id="A0A1V8SZY5"/>
<evidence type="ECO:0000259" key="1">
    <source>
        <dbReference type="PROSITE" id="PS50263"/>
    </source>
</evidence>
<evidence type="ECO:0008006" key="5">
    <source>
        <dbReference type="Google" id="ProtNLM"/>
    </source>
</evidence>
<dbReference type="InterPro" id="IPR003010">
    <property type="entry name" value="C-N_Hydrolase"/>
</dbReference>
<dbReference type="Pfam" id="PF00795">
    <property type="entry name" value="CN_hydrolase"/>
    <property type="match status" value="1"/>
</dbReference>